<sequence length="196" mass="21511">MLDTIELVKTLGYVGLTSLIFTETGLLIGLLLPGDSVLFSAGFLASMGYLHLLPLFLLTFCAAVLGDSVGYALGKKYGPKIFVKEKSLFFDKQHIERAQRFYTKHGGKTIILARFIPIIRTLAPVLAGVGAMRYKTFLAYNIVGGFLWTTSVLGLGYFLGKTIPNADKYVLPIVAGIIFVSLIPPAISFIKQKTWR</sequence>
<feature type="domain" description="VTT" evidence="8">
    <location>
        <begin position="32"/>
        <end position="157"/>
    </location>
</feature>
<dbReference type="EMBL" id="PCXE01000017">
    <property type="protein sequence ID" value="PIR26580.1"/>
    <property type="molecule type" value="Genomic_DNA"/>
</dbReference>
<evidence type="ECO:0000256" key="7">
    <source>
        <dbReference type="RuleBase" id="RU367016"/>
    </source>
</evidence>
<reference evidence="9 10" key="1">
    <citation type="submission" date="2017-09" db="EMBL/GenBank/DDBJ databases">
        <title>Depth-based differentiation of microbial function through sediment-hosted aquifers and enrichment of novel symbionts in the deep terrestrial subsurface.</title>
        <authorList>
            <person name="Probst A.J."/>
            <person name="Ladd B."/>
            <person name="Jarett J.K."/>
            <person name="Geller-Mcgrath D.E."/>
            <person name="Sieber C.M."/>
            <person name="Emerson J.B."/>
            <person name="Anantharaman K."/>
            <person name="Thomas B.C."/>
            <person name="Malmstrom R."/>
            <person name="Stieglmeier M."/>
            <person name="Klingl A."/>
            <person name="Woyke T."/>
            <person name="Ryan C.M."/>
            <person name="Banfield J.F."/>
        </authorList>
    </citation>
    <scope>NUCLEOTIDE SEQUENCE [LARGE SCALE GENOMIC DNA]</scope>
    <source>
        <strain evidence="9">CG11_big_fil_rev_8_21_14_0_20_43_10</strain>
    </source>
</reference>
<feature type="transmembrane region" description="Helical" evidence="7">
    <location>
        <begin position="52"/>
        <end position="74"/>
    </location>
</feature>
<dbReference type="PANTHER" id="PTHR30353">
    <property type="entry name" value="INNER MEMBRANE PROTEIN DEDA-RELATED"/>
    <property type="match status" value="1"/>
</dbReference>
<proteinExistence type="inferred from homology"/>
<keyword evidence="6 7" id="KW-0472">Membrane</keyword>
<comment type="subcellular location">
    <subcellularLocation>
        <location evidence="1 7">Cell membrane</location>
        <topology evidence="1 7">Multi-pass membrane protein</topology>
    </subcellularLocation>
</comment>
<dbReference type="GO" id="GO:0005886">
    <property type="term" value="C:plasma membrane"/>
    <property type="evidence" value="ECO:0007669"/>
    <property type="project" value="UniProtKB-SubCell"/>
</dbReference>
<feature type="transmembrane region" description="Helical" evidence="7">
    <location>
        <begin position="169"/>
        <end position="190"/>
    </location>
</feature>
<keyword evidence="4 7" id="KW-0812">Transmembrane</keyword>
<comment type="similarity">
    <text evidence="2 7">Belongs to the DedA family.</text>
</comment>
<protein>
    <recommendedName>
        <fullName evidence="8">VTT domain-containing protein</fullName>
    </recommendedName>
</protein>
<dbReference type="AlphaFoldDB" id="A0A2H0PX30"/>
<evidence type="ECO:0000313" key="9">
    <source>
        <dbReference type="EMBL" id="PIR26580.1"/>
    </source>
</evidence>
<keyword evidence="5 7" id="KW-1133">Transmembrane helix</keyword>
<gene>
    <name evidence="9" type="ORF">COV41_00935</name>
</gene>
<accession>A0A2H0PX30</accession>
<dbReference type="Pfam" id="PF09335">
    <property type="entry name" value="VTT_dom"/>
    <property type="match status" value="1"/>
</dbReference>
<dbReference type="Proteomes" id="UP000236846">
    <property type="component" value="Unassembled WGS sequence"/>
</dbReference>
<evidence type="ECO:0000313" key="10">
    <source>
        <dbReference type="Proteomes" id="UP000236846"/>
    </source>
</evidence>
<dbReference type="InterPro" id="IPR032818">
    <property type="entry name" value="DedA-like"/>
</dbReference>
<dbReference type="PANTHER" id="PTHR30353:SF0">
    <property type="entry name" value="TRANSMEMBRANE PROTEIN"/>
    <property type="match status" value="1"/>
</dbReference>
<evidence type="ECO:0000256" key="5">
    <source>
        <dbReference type="ARBA" id="ARBA00022989"/>
    </source>
</evidence>
<keyword evidence="3 7" id="KW-1003">Cell membrane</keyword>
<dbReference type="InterPro" id="IPR032816">
    <property type="entry name" value="VTT_dom"/>
</dbReference>
<feature type="transmembrane region" description="Helical" evidence="7">
    <location>
        <begin position="137"/>
        <end position="157"/>
    </location>
</feature>
<name>A0A2H0PX30_9BACT</name>
<evidence type="ECO:0000256" key="3">
    <source>
        <dbReference type="ARBA" id="ARBA00022475"/>
    </source>
</evidence>
<feature type="transmembrane region" description="Helical" evidence="7">
    <location>
        <begin position="12"/>
        <end position="32"/>
    </location>
</feature>
<evidence type="ECO:0000259" key="8">
    <source>
        <dbReference type="Pfam" id="PF09335"/>
    </source>
</evidence>
<evidence type="ECO:0000256" key="1">
    <source>
        <dbReference type="ARBA" id="ARBA00004651"/>
    </source>
</evidence>
<evidence type="ECO:0000256" key="2">
    <source>
        <dbReference type="ARBA" id="ARBA00010792"/>
    </source>
</evidence>
<comment type="caution">
    <text evidence="9">The sequence shown here is derived from an EMBL/GenBank/DDBJ whole genome shotgun (WGS) entry which is preliminary data.</text>
</comment>
<evidence type="ECO:0000256" key="4">
    <source>
        <dbReference type="ARBA" id="ARBA00022692"/>
    </source>
</evidence>
<organism evidence="9 10">
    <name type="scientific">Candidatus Brennerbacteria bacterium CG11_big_fil_rev_8_21_14_0_20_43_10</name>
    <dbReference type="NCBI Taxonomy" id="1974523"/>
    <lineage>
        <taxon>Bacteria</taxon>
        <taxon>Candidatus Brenneribacteriota</taxon>
    </lineage>
</organism>
<evidence type="ECO:0000256" key="6">
    <source>
        <dbReference type="ARBA" id="ARBA00023136"/>
    </source>
</evidence>